<feature type="non-terminal residue" evidence="2">
    <location>
        <position position="191"/>
    </location>
</feature>
<name>A0A8B6CRE1_MYTGA</name>
<evidence type="ECO:0000256" key="1">
    <source>
        <dbReference type="SAM" id="MobiDB-lite"/>
    </source>
</evidence>
<gene>
    <name evidence="2" type="ORF">MGAL_10B010954</name>
</gene>
<evidence type="ECO:0000313" key="3">
    <source>
        <dbReference type="Proteomes" id="UP000596742"/>
    </source>
</evidence>
<evidence type="ECO:0000313" key="2">
    <source>
        <dbReference type="EMBL" id="VDI09264.1"/>
    </source>
</evidence>
<feature type="region of interest" description="Disordered" evidence="1">
    <location>
        <begin position="107"/>
        <end position="134"/>
    </location>
</feature>
<feature type="compositionally biased region" description="Basic and acidic residues" evidence="1">
    <location>
        <begin position="114"/>
        <end position="124"/>
    </location>
</feature>
<dbReference type="EMBL" id="UYJE01002277">
    <property type="protein sequence ID" value="VDI09264.1"/>
    <property type="molecule type" value="Genomic_DNA"/>
</dbReference>
<reference evidence="2" key="1">
    <citation type="submission" date="2018-11" db="EMBL/GenBank/DDBJ databases">
        <authorList>
            <person name="Alioto T."/>
            <person name="Alioto T."/>
        </authorList>
    </citation>
    <scope>NUCLEOTIDE SEQUENCE</scope>
</reference>
<organism evidence="2 3">
    <name type="scientific">Mytilus galloprovincialis</name>
    <name type="common">Mediterranean mussel</name>
    <dbReference type="NCBI Taxonomy" id="29158"/>
    <lineage>
        <taxon>Eukaryota</taxon>
        <taxon>Metazoa</taxon>
        <taxon>Spiralia</taxon>
        <taxon>Lophotrochozoa</taxon>
        <taxon>Mollusca</taxon>
        <taxon>Bivalvia</taxon>
        <taxon>Autobranchia</taxon>
        <taxon>Pteriomorphia</taxon>
        <taxon>Mytilida</taxon>
        <taxon>Mytiloidea</taxon>
        <taxon>Mytilidae</taxon>
        <taxon>Mytilinae</taxon>
        <taxon>Mytilus</taxon>
    </lineage>
</organism>
<sequence length="191" mass="22047">AVNVIQSKILVNIIRASDKLLDGVLITEMSEEVAKEIAENTNKELEKYWLQNSNEIISMVKFRLTVVEGHHSVGTEQQPSLFNLITKIKTNVLHLFAMLYDMQSESQQSNDADEVNRSSTERNNESSNSLKEVGKSESSYRVEISKIFNGRHDQIMDFVWLYECTLLLQHESHNYCRICSYITPSKKMREL</sequence>
<protein>
    <submittedName>
        <fullName evidence="2">Uncharacterized protein</fullName>
    </submittedName>
</protein>
<keyword evidence="3" id="KW-1185">Reference proteome</keyword>
<dbReference type="Proteomes" id="UP000596742">
    <property type="component" value="Unassembled WGS sequence"/>
</dbReference>
<dbReference type="AlphaFoldDB" id="A0A8B6CRE1"/>
<accession>A0A8B6CRE1</accession>
<comment type="caution">
    <text evidence="2">The sequence shown here is derived from an EMBL/GenBank/DDBJ whole genome shotgun (WGS) entry which is preliminary data.</text>
</comment>
<proteinExistence type="predicted"/>